<dbReference type="Pfam" id="PF00326">
    <property type="entry name" value="Peptidase_S9"/>
    <property type="match status" value="1"/>
</dbReference>
<gene>
    <name evidence="2" type="ORF">WMO62_01430</name>
</gene>
<proteinExistence type="predicted"/>
<dbReference type="PANTHER" id="PTHR43265:SF1">
    <property type="entry name" value="ESTERASE ESTD"/>
    <property type="match status" value="1"/>
</dbReference>
<dbReference type="GO" id="GO:0016787">
    <property type="term" value="F:hydrolase activity"/>
    <property type="evidence" value="ECO:0007669"/>
    <property type="project" value="UniProtKB-KW"/>
</dbReference>
<keyword evidence="3" id="KW-1185">Reference proteome</keyword>
<dbReference type="Gene3D" id="3.40.50.1820">
    <property type="entry name" value="alpha/beta hydrolase"/>
    <property type="match status" value="1"/>
</dbReference>
<dbReference type="PANTHER" id="PTHR43265">
    <property type="entry name" value="ESTERASE ESTD"/>
    <property type="match status" value="1"/>
</dbReference>
<dbReference type="RefSeq" id="WP_349143561.1">
    <property type="nucleotide sequence ID" value="NZ_JBBMFC010000002.1"/>
</dbReference>
<feature type="domain" description="Peptidase S9 prolyl oligopeptidase catalytic" evidence="1">
    <location>
        <begin position="56"/>
        <end position="264"/>
    </location>
</feature>
<comment type="caution">
    <text evidence="2">The sequence shown here is derived from an EMBL/GenBank/DDBJ whole genome shotgun (WGS) entry which is preliminary data.</text>
</comment>
<dbReference type="InterPro" id="IPR029058">
    <property type="entry name" value="AB_hydrolase_fold"/>
</dbReference>
<keyword evidence="2" id="KW-0378">Hydrolase</keyword>
<dbReference type="SUPFAM" id="SSF53474">
    <property type="entry name" value="alpha/beta-Hydrolases"/>
    <property type="match status" value="1"/>
</dbReference>
<organism evidence="2 3">
    <name type="scientific">Hominiventricola aquisgranensis</name>
    <dbReference type="NCBI Taxonomy" id="3133164"/>
    <lineage>
        <taxon>Bacteria</taxon>
        <taxon>Bacillati</taxon>
        <taxon>Bacillota</taxon>
        <taxon>Clostridia</taxon>
        <taxon>Lachnospirales</taxon>
        <taxon>Lachnospiraceae</taxon>
        <taxon>Hominiventricola</taxon>
    </lineage>
</organism>
<name>A0ABV1HYL4_9FIRM</name>
<dbReference type="EMBL" id="JBBMFC010000002">
    <property type="protein sequence ID" value="MEQ2577499.1"/>
    <property type="molecule type" value="Genomic_DNA"/>
</dbReference>
<reference evidence="2 3" key="1">
    <citation type="submission" date="2024-03" db="EMBL/GenBank/DDBJ databases">
        <title>Human intestinal bacterial collection.</title>
        <authorList>
            <person name="Pauvert C."/>
            <person name="Hitch T.C.A."/>
            <person name="Clavel T."/>
        </authorList>
    </citation>
    <scope>NUCLEOTIDE SEQUENCE [LARGE SCALE GENOMIC DNA]</scope>
    <source>
        <strain evidence="2 3">CLA-AA-H78B</strain>
    </source>
</reference>
<protein>
    <submittedName>
        <fullName evidence="2">Alpha/beta fold hydrolase</fullName>
    </submittedName>
</protein>
<evidence type="ECO:0000313" key="2">
    <source>
        <dbReference type="EMBL" id="MEQ2577499.1"/>
    </source>
</evidence>
<evidence type="ECO:0000313" key="3">
    <source>
        <dbReference type="Proteomes" id="UP001470288"/>
    </source>
</evidence>
<dbReference type="InterPro" id="IPR053145">
    <property type="entry name" value="AB_hydrolase_Est10"/>
</dbReference>
<dbReference type="InterPro" id="IPR001375">
    <property type="entry name" value="Peptidase_S9_cat"/>
</dbReference>
<sequence length="270" mass="29770">MEKSVLIKGDNYDIPGVLSYTETANKMPAVILCHGTGAQKNEVGNLFAILAEKLLQRGIASVRIDYAGCGDSKADQRQLTFLGEVEDTKRTCQYICGLKYIDQKNIGILGFSQGARVAAELLKETQEFTCVASWSGACQNGRGAFEGWFQEYYQEAEERGYARIPMGWRDDLLLSKQWFDEIENTTPMDGLKKYTGPVLAVAGAADEIVPCSHMKEIMAESTNEQSKMLILPGADHIFNVLSEDKTMSEHVLGATADWFAEVMGGVKISK</sequence>
<evidence type="ECO:0000259" key="1">
    <source>
        <dbReference type="Pfam" id="PF00326"/>
    </source>
</evidence>
<dbReference type="Proteomes" id="UP001470288">
    <property type="component" value="Unassembled WGS sequence"/>
</dbReference>
<accession>A0ABV1HYL4</accession>